<dbReference type="EMBL" id="CADCXV010001505">
    <property type="protein sequence ID" value="CAB0044906.1"/>
    <property type="molecule type" value="Genomic_DNA"/>
</dbReference>
<dbReference type="Proteomes" id="UP000479190">
    <property type="component" value="Unassembled WGS sequence"/>
</dbReference>
<evidence type="ECO:0000313" key="3">
    <source>
        <dbReference type="Proteomes" id="UP000479190"/>
    </source>
</evidence>
<evidence type="ECO:0000313" key="2">
    <source>
        <dbReference type="EMBL" id="CAB0044906.1"/>
    </source>
</evidence>
<gene>
    <name evidence="2" type="ORF">TBRA_LOCUS16475</name>
</gene>
<sequence>MTIAQHHQQQQQHEAEDRSAGSSWGQQTTERGSWSQDDVEVGASSRRIQQHWLLVERSLYGEEDQLPRGPLLDECLQWREQLPHLRVVGFGDGRSPPVPAERPAEDRSPSRQDDFNGLMGMLPPAENFYPDGESRYQGSDHLSHEASNHSASVARPVNRRQAKEEVLDHLVDFVCKELAEIEEEKRLEAQEEAARCAQELDEFLTITPAPKSSDKVPLVGNNYHYSATERTTSTTTKLPLTSNGSPPPPSSSRNKLGTVFNEKIIVSPVPYVATTRQSFSTLRRTPIQFLAAEQQDYYCGGNLLEISASKRAGVGGNNPGGRPSLSVTRKTPLLQLPRGQQSSWSSPPVCPTVWPNNIKLSPIDTTRLPSSKSSIRLKKKKKNHRSTAAMVYKKTTLICASKIVRAEKSIDNISIKSIGKPNDQNQSTAASARRHRNCLSPMDLPATHQPSSLSPPPSRACSCRNNRLDGLEIRGSHIVRSARRETTTATTPTSTKIKLARLKPTLESQ</sequence>
<feature type="compositionally biased region" description="Basic and acidic residues" evidence="1">
    <location>
        <begin position="102"/>
        <end position="114"/>
    </location>
</feature>
<protein>
    <recommendedName>
        <fullName evidence="4">DUF3719 domain-containing protein</fullName>
    </recommendedName>
</protein>
<feature type="region of interest" description="Disordered" evidence="1">
    <location>
        <begin position="364"/>
        <end position="386"/>
    </location>
</feature>
<feature type="region of interest" description="Disordered" evidence="1">
    <location>
        <begin position="88"/>
        <end position="158"/>
    </location>
</feature>
<feature type="compositionally biased region" description="Low complexity" evidence="1">
    <location>
        <begin position="228"/>
        <end position="242"/>
    </location>
</feature>
<evidence type="ECO:0000256" key="1">
    <source>
        <dbReference type="SAM" id="MobiDB-lite"/>
    </source>
</evidence>
<proteinExistence type="predicted"/>
<feature type="region of interest" description="Disordered" evidence="1">
    <location>
        <begin position="440"/>
        <end position="460"/>
    </location>
</feature>
<feature type="region of interest" description="Disordered" evidence="1">
    <location>
        <begin position="227"/>
        <end position="255"/>
    </location>
</feature>
<dbReference type="OrthoDB" id="2134133at2759"/>
<feature type="compositionally biased region" description="Polar residues" evidence="1">
    <location>
        <begin position="20"/>
        <end position="36"/>
    </location>
</feature>
<feature type="region of interest" description="Disordered" evidence="1">
    <location>
        <begin position="1"/>
        <end position="45"/>
    </location>
</feature>
<organism evidence="2 3">
    <name type="scientific">Trichogramma brassicae</name>
    <dbReference type="NCBI Taxonomy" id="86971"/>
    <lineage>
        <taxon>Eukaryota</taxon>
        <taxon>Metazoa</taxon>
        <taxon>Ecdysozoa</taxon>
        <taxon>Arthropoda</taxon>
        <taxon>Hexapoda</taxon>
        <taxon>Insecta</taxon>
        <taxon>Pterygota</taxon>
        <taxon>Neoptera</taxon>
        <taxon>Endopterygota</taxon>
        <taxon>Hymenoptera</taxon>
        <taxon>Apocrita</taxon>
        <taxon>Proctotrupomorpha</taxon>
        <taxon>Chalcidoidea</taxon>
        <taxon>Trichogrammatidae</taxon>
        <taxon>Trichogramma</taxon>
    </lineage>
</organism>
<evidence type="ECO:0008006" key="4">
    <source>
        <dbReference type="Google" id="ProtNLM"/>
    </source>
</evidence>
<feature type="compositionally biased region" description="Basic residues" evidence="1">
    <location>
        <begin position="375"/>
        <end position="385"/>
    </location>
</feature>
<keyword evidence="3" id="KW-1185">Reference proteome</keyword>
<name>A0A6H5J8H6_9HYME</name>
<reference evidence="2 3" key="1">
    <citation type="submission" date="2020-02" db="EMBL/GenBank/DDBJ databases">
        <authorList>
            <person name="Ferguson B K."/>
        </authorList>
    </citation>
    <scope>NUCLEOTIDE SEQUENCE [LARGE SCALE GENOMIC DNA]</scope>
</reference>
<feature type="compositionally biased region" description="Low complexity" evidence="1">
    <location>
        <begin position="1"/>
        <end position="12"/>
    </location>
</feature>
<accession>A0A6H5J8H6</accession>
<dbReference type="AlphaFoldDB" id="A0A6H5J8H6"/>